<evidence type="ECO:0000313" key="2">
    <source>
        <dbReference type="EMBL" id="ATB47859.1"/>
    </source>
</evidence>
<dbReference type="SUPFAM" id="SSF55874">
    <property type="entry name" value="ATPase domain of HSP90 chaperone/DNA topoisomerase II/histidine kinase"/>
    <property type="match status" value="1"/>
</dbReference>
<dbReference type="AlphaFoldDB" id="A0A250JVG2"/>
<dbReference type="Pfam" id="PF02518">
    <property type="entry name" value="HATPase_c"/>
    <property type="match status" value="1"/>
</dbReference>
<accession>A0A250JVG2</accession>
<dbReference type="GO" id="GO:0016301">
    <property type="term" value="F:kinase activity"/>
    <property type="evidence" value="ECO:0007669"/>
    <property type="project" value="UniProtKB-KW"/>
</dbReference>
<proteinExistence type="predicted"/>
<dbReference type="Gene3D" id="3.30.565.10">
    <property type="entry name" value="Histidine kinase-like ATPase, C-terminal domain"/>
    <property type="match status" value="1"/>
</dbReference>
<sequence length="187" mass="19555">MSAVVNAVEGARASEQLLVAAPRRATSLALVDLPDVLRVDVAEVVGGALELLSVTRRLRGVQVSLDLPEEPVPANVSHRRLQQVLLLLLAHAADAANGQGVRVVVDAADDFGDEPPRFQVQIAGASLSARELQAVLLSPMLVGPLHRKLARARELTESMGGTLAVSSAAKVGITVTVELPAPGMSSW</sequence>
<evidence type="ECO:0000259" key="1">
    <source>
        <dbReference type="Pfam" id="PF02518"/>
    </source>
</evidence>
<name>A0A250JVG2_9BACT</name>
<feature type="domain" description="Histidine kinase/HSP90-like ATPase" evidence="1">
    <location>
        <begin position="79"/>
        <end position="182"/>
    </location>
</feature>
<dbReference type="EMBL" id="CP022203">
    <property type="protein sequence ID" value="ATB47859.1"/>
    <property type="molecule type" value="Genomic_DNA"/>
</dbReference>
<gene>
    <name evidence="2" type="ORF">MYMAC_003478</name>
</gene>
<keyword evidence="2" id="KW-0808">Transferase</keyword>
<evidence type="ECO:0000313" key="3">
    <source>
        <dbReference type="Proteomes" id="UP000217343"/>
    </source>
</evidence>
<dbReference type="InterPro" id="IPR003594">
    <property type="entry name" value="HATPase_dom"/>
</dbReference>
<keyword evidence="2" id="KW-0418">Kinase</keyword>
<keyword evidence="3" id="KW-1185">Reference proteome</keyword>
<organism evidence="2 3">
    <name type="scientific">Corallococcus macrosporus DSM 14697</name>
    <dbReference type="NCBI Taxonomy" id="1189310"/>
    <lineage>
        <taxon>Bacteria</taxon>
        <taxon>Pseudomonadati</taxon>
        <taxon>Myxococcota</taxon>
        <taxon>Myxococcia</taxon>
        <taxon>Myxococcales</taxon>
        <taxon>Cystobacterineae</taxon>
        <taxon>Myxococcaceae</taxon>
        <taxon>Corallococcus</taxon>
    </lineage>
</organism>
<protein>
    <submittedName>
        <fullName evidence="2">Histidine kinase</fullName>
    </submittedName>
</protein>
<dbReference type="KEGG" id="mmas:MYMAC_003478"/>
<dbReference type="Proteomes" id="UP000217343">
    <property type="component" value="Chromosome"/>
</dbReference>
<reference evidence="2 3" key="1">
    <citation type="submission" date="2017-06" db="EMBL/GenBank/DDBJ databases">
        <title>Sequencing and comparative analysis of myxobacterial genomes.</title>
        <authorList>
            <person name="Rupp O."/>
            <person name="Goesmann A."/>
            <person name="Sogaard-Andersen L."/>
        </authorList>
    </citation>
    <scope>NUCLEOTIDE SEQUENCE [LARGE SCALE GENOMIC DNA]</scope>
    <source>
        <strain evidence="2 3">DSM 14697</strain>
    </source>
</reference>
<dbReference type="InterPro" id="IPR036890">
    <property type="entry name" value="HATPase_C_sf"/>
</dbReference>